<keyword evidence="9 12" id="KW-0675">Receptor</keyword>
<proteinExistence type="inferred from homology"/>
<gene>
    <name evidence="12" type="ORF">XE03_1062</name>
</gene>
<evidence type="ECO:0000256" key="3">
    <source>
        <dbReference type="ARBA" id="ARBA00022475"/>
    </source>
</evidence>
<reference evidence="13" key="1">
    <citation type="journal article" date="2015" name="MBio">
        <title>Genome-Resolved Metagenomic Analysis Reveals Roles for Candidate Phyla and Other Microbial Community Members in Biogeochemical Transformations in Oil Reservoirs.</title>
        <authorList>
            <person name="Hu P."/>
            <person name="Tom L."/>
            <person name="Singh A."/>
            <person name="Thomas B.C."/>
            <person name="Baker B.J."/>
            <person name="Piceno Y.M."/>
            <person name="Andersen G.L."/>
            <person name="Banfield J.F."/>
        </authorList>
    </citation>
    <scope>NUCLEOTIDE SEQUENCE [LARGE SCALE GENOMIC DNA]</scope>
</reference>
<name>A0A101I1G0_UNCT6</name>
<dbReference type="GO" id="GO:0003924">
    <property type="term" value="F:GTPase activity"/>
    <property type="evidence" value="ECO:0007669"/>
    <property type="project" value="TreeGrafter"/>
</dbReference>
<dbReference type="PANTHER" id="PTHR43134">
    <property type="entry name" value="SIGNAL RECOGNITION PARTICLE RECEPTOR SUBUNIT ALPHA"/>
    <property type="match status" value="1"/>
</dbReference>
<comment type="subcellular location">
    <subcellularLocation>
        <location evidence="1">Cell membrane</location>
        <topology evidence="1">Peripheral membrane protein</topology>
        <orientation evidence="1">Cytoplasmic side</orientation>
    </subcellularLocation>
</comment>
<dbReference type="FunFam" id="3.40.50.300:FF:000053">
    <property type="entry name" value="Signal recognition particle receptor FtsY"/>
    <property type="match status" value="1"/>
</dbReference>
<dbReference type="SUPFAM" id="SSF47364">
    <property type="entry name" value="Domain of the SRP/SRP receptor G-proteins"/>
    <property type="match status" value="1"/>
</dbReference>
<keyword evidence="5" id="KW-0547">Nucleotide-binding</keyword>
<dbReference type="InterPro" id="IPR003593">
    <property type="entry name" value="AAA+_ATPase"/>
</dbReference>
<organism evidence="12 13">
    <name type="scientific">candidate division TA06 bacterium 34_109</name>
    <dbReference type="NCBI Taxonomy" id="1635277"/>
    <lineage>
        <taxon>Bacteria</taxon>
        <taxon>Bacteria division TA06</taxon>
    </lineage>
</organism>
<dbReference type="InterPro" id="IPR004390">
    <property type="entry name" value="SR_rcpt_FtsY"/>
</dbReference>
<evidence type="ECO:0000256" key="4">
    <source>
        <dbReference type="ARBA" id="ARBA00022490"/>
    </source>
</evidence>
<dbReference type="SMART" id="SM00963">
    <property type="entry name" value="SRP54_N"/>
    <property type="match status" value="1"/>
</dbReference>
<keyword evidence="7" id="KW-0342">GTP-binding</keyword>
<evidence type="ECO:0000256" key="6">
    <source>
        <dbReference type="ARBA" id="ARBA00022801"/>
    </source>
</evidence>
<dbReference type="InterPro" id="IPR027417">
    <property type="entry name" value="P-loop_NTPase"/>
</dbReference>
<dbReference type="GO" id="GO:0006614">
    <property type="term" value="P:SRP-dependent cotranslational protein targeting to membrane"/>
    <property type="evidence" value="ECO:0007669"/>
    <property type="project" value="InterPro"/>
</dbReference>
<dbReference type="PROSITE" id="PS00300">
    <property type="entry name" value="SRP54"/>
    <property type="match status" value="1"/>
</dbReference>
<protein>
    <submittedName>
        <fullName evidence="12">Signal recognition particle receptor FtsY</fullName>
    </submittedName>
</protein>
<comment type="caution">
    <text evidence="12">The sequence shown here is derived from an EMBL/GenBank/DDBJ whole genome shotgun (WGS) entry which is preliminary data.</text>
</comment>
<evidence type="ECO:0000259" key="11">
    <source>
        <dbReference type="PROSITE" id="PS00300"/>
    </source>
</evidence>
<evidence type="ECO:0000256" key="10">
    <source>
        <dbReference type="ARBA" id="ARBA00048027"/>
    </source>
</evidence>
<comment type="catalytic activity">
    <reaction evidence="10">
        <text>GTP + H2O = GDP + phosphate + H(+)</text>
        <dbReference type="Rhea" id="RHEA:19669"/>
        <dbReference type="ChEBI" id="CHEBI:15377"/>
        <dbReference type="ChEBI" id="CHEBI:15378"/>
        <dbReference type="ChEBI" id="CHEBI:37565"/>
        <dbReference type="ChEBI" id="CHEBI:43474"/>
        <dbReference type="ChEBI" id="CHEBI:58189"/>
        <dbReference type="EC" id="3.6.5.4"/>
    </reaction>
</comment>
<dbReference type="GO" id="GO:0005525">
    <property type="term" value="F:GTP binding"/>
    <property type="evidence" value="ECO:0007669"/>
    <property type="project" value="UniProtKB-KW"/>
</dbReference>
<evidence type="ECO:0000256" key="5">
    <source>
        <dbReference type="ARBA" id="ARBA00022741"/>
    </source>
</evidence>
<dbReference type="Pfam" id="PF02881">
    <property type="entry name" value="SRP54_N"/>
    <property type="match status" value="1"/>
</dbReference>
<dbReference type="SMART" id="SM00962">
    <property type="entry name" value="SRP54"/>
    <property type="match status" value="1"/>
</dbReference>
<sequence length="295" mass="32922">MLLHRLKNIFQKGKLPLKDVFQSAVFGGKREDYEFIEEQLLLSDIGVETTQKIIKKLKERVKEGVIIGRENIVEELKKIIKEILKDPLYFDLDEKGIILVSGVNGSGKTTSIGKLANYLVKNEKKVLLGACDTFRAAAFDQIEIWGNRANSFVYLPQNGKEPAAAAFESVNYGIENGYDKMIIDTAGRMHTNKNLMDELKKLYSVLKSKFPHIPLFSILVIDATNGKNTLHQAKNFKDAVNVDTIFLTKMDGTAKGGSVITIADELSLPISFVGVGESIEDIDFFDKNLFVDSIL</sequence>
<dbReference type="GO" id="GO:0005886">
    <property type="term" value="C:plasma membrane"/>
    <property type="evidence" value="ECO:0007669"/>
    <property type="project" value="UniProtKB-SubCell"/>
</dbReference>
<dbReference type="GO" id="GO:0005047">
    <property type="term" value="F:signal recognition particle binding"/>
    <property type="evidence" value="ECO:0007669"/>
    <property type="project" value="TreeGrafter"/>
</dbReference>
<dbReference type="Gene3D" id="3.40.50.300">
    <property type="entry name" value="P-loop containing nucleotide triphosphate hydrolases"/>
    <property type="match status" value="1"/>
</dbReference>
<evidence type="ECO:0000256" key="2">
    <source>
        <dbReference type="ARBA" id="ARBA00008531"/>
    </source>
</evidence>
<dbReference type="InterPro" id="IPR000897">
    <property type="entry name" value="SRP54_GTPase_dom"/>
</dbReference>
<evidence type="ECO:0000256" key="1">
    <source>
        <dbReference type="ARBA" id="ARBA00004413"/>
    </source>
</evidence>
<dbReference type="Pfam" id="PF00448">
    <property type="entry name" value="SRP54"/>
    <property type="match status" value="1"/>
</dbReference>
<evidence type="ECO:0000313" key="13">
    <source>
        <dbReference type="Proteomes" id="UP000053467"/>
    </source>
</evidence>
<evidence type="ECO:0000256" key="7">
    <source>
        <dbReference type="ARBA" id="ARBA00023134"/>
    </source>
</evidence>
<dbReference type="AlphaFoldDB" id="A0A101I1G0"/>
<accession>A0A101I1G0</accession>
<dbReference type="SUPFAM" id="SSF52540">
    <property type="entry name" value="P-loop containing nucleoside triphosphate hydrolases"/>
    <property type="match status" value="1"/>
</dbReference>
<keyword evidence="6" id="KW-0378">Hydrolase</keyword>
<keyword evidence="3" id="KW-1003">Cell membrane</keyword>
<keyword evidence="8" id="KW-0472">Membrane</keyword>
<dbReference type="PATRIC" id="fig|1635277.3.peg.1307"/>
<keyword evidence="4" id="KW-0963">Cytoplasm</keyword>
<dbReference type="EMBL" id="LGGX01000009">
    <property type="protein sequence ID" value="KUK86973.1"/>
    <property type="molecule type" value="Genomic_DNA"/>
</dbReference>
<dbReference type="Proteomes" id="UP000053467">
    <property type="component" value="Unassembled WGS sequence"/>
</dbReference>
<comment type="similarity">
    <text evidence="2">Belongs to the GTP-binding SRP family.</text>
</comment>
<dbReference type="InterPro" id="IPR013822">
    <property type="entry name" value="Signal_recog_particl_SRP54_hlx"/>
</dbReference>
<feature type="domain" description="SRP54-type proteins GTP-binding" evidence="11">
    <location>
        <begin position="269"/>
        <end position="282"/>
    </location>
</feature>
<evidence type="ECO:0000256" key="8">
    <source>
        <dbReference type="ARBA" id="ARBA00023136"/>
    </source>
</evidence>
<dbReference type="InterPro" id="IPR042101">
    <property type="entry name" value="SRP54_N_sf"/>
</dbReference>
<dbReference type="SMART" id="SM00382">
    <property type="entry name" value="AAA"/>
    <property type="match status" value="1"/>
</dbReference>
<dbReference type="PANTHER" id="PTHR43134:SF1">
    <property type="entry name" value="SIGNAL RECOGNITION PARTICLE RECEPTOR SUBUNIT ALPHA"/>
    <property type="match status" value="1"/>
</dbReference>
<evidence type="ECO:0000313" key="12">
    <source>
        <dbReference type="EMBL" id="KUK86973.1"/>
    </source>
</evidence>
<dbReference type="GO" id="GO:0005737">
    <property type="term" value="C:cytoplasm"/>
    <property type="evidence" value="ECO:0007669"/>
    <property type="project" value="UniProtKB-ARBA"/>
</dbReference>
<dbReference type="InterPro" id="IPR036225">
    <property type="entry name" value="SRP/SRP_N"/>
</dbReference>
<dbReference type="NCBIfam" id="TIGR00064">
    <property type="entry name" value="ftsY"/>
    <property type="match status" value="1"/>
</dbReference>
<evidence type="ECO:0000256" key="9">
    <source>
        <dbReference type="ARBA" id="ARBA00023170"/>
    </source>
</evidence>
<dbReference type="Gene3D" id="1.20.120.140">
    <property type="entry name" value="Signal recognition particle SRP54, nucleotide-binding domain"/>
    <property type="match status" value="1"/>
</dbReference>